<dbReference type="PANTHER" id="PTHR12682:SF11">
    <property type="entry name" value="PROTEIN ARCHEASE"/>
    <property type="match status" value="1"/>
</dbReference>
<keyword evidence="4" id="KW-0106">Calcium</keyword>
<dbReference type="SUPFAM" id="SSF69819">
    <property type="entry name" value="MTH1598-like"/>
    <property type="match status" value="1"/>
</dbReference>
<dbReference type="PANTHER" id="PTHR12682">
    <property type="entry name" value="ARCHEASE"/>
    <property type="match status" value="1"/>
</dbReference>
<evidence type="ECO:0000256" key="2">
    <source>
        <dbReference type="ARBA" id="ARBA00022694"/>
    </source>
</evidence>
<dbReference type="AlphaFoldDB" id="A0A2G9YKY9"/>
<accession>A0A2G9YKY9</accession>
<dbReference type="InterPro" id="IPR023572">
    <property type="entry name" value="Archease_dom"/>
</dbReference>
<comment type="similarity">
    <text evidence="1">Belongs to the archease family.</text>
</comment>
<sequence length="173" mass="19849">MSRPQVRLLHGPLNSKILLPASKQYSIFHINTCVKNKPYEIFDHTADIGIRVKGKDLKELFKNAGLALFQISSRKQFTKNKKHTVITIKQKAENLEELFINWLNELLSLSAAKGLIFYNIKINKLEENSLEALCMASDIGNYKVHTEIKAATYHELKIEEIKEGWQVEVILDV</sequence>
<protein>
    <recommendedName>
        <fullName evidence="5">Archease domain-containing protein</fullName>
    </recommendedName>
</protein>
<keyword evidence="3" id="KW-0479">Metal-binding</keyword>
<dbReference type="InterPro" id="IPR002804">
    <property type="entry name" value="Archease"/>
</dbReference>
<reference evidence="6 7" key="1">
    <citation type="submission" date="2017-09" db="EMBL/GenBank/DDBJ databases">
        <title>Depth-based differentiation of microbial function through sediment-hosted aquifers and enrichment of novel symbionts in the deep terrestrial subsurface.</title>
        <authorList>
            <person name="Probst A.J."/>
            <person name="Ladd B."/>
            <person name="Jarett J.K."/>
            <person name="Geller-Mcgrath D.E."/>
            <person name="Sieber C.M."/>
            <person name="Emerson J.B."/>
            <person name="Anantharaman K."/>
            <person name="Thomas B.C."/>
            <person name="Malmstrom R."/>
            <person name="Stieglmeier M."/>
            <person name="Klingl A."/>
            <person name="Woyke T."/>
            <person name="Ryan C.M."/>
            <person name="Banfield J.F."/>
        </authorList>
    </citation>
    <scope>NUCLEOTIDE SEQUENCE [LARGE SCALE GENOMIC DNA]</scope>
    <source>
        <strain evidence="6">CG23_combo_of_CG06-09_8_20_14_all_41_10</strain>
    </source>
</reference>
<dbReference type="Proteomes" id="UP000231292">
    <property type="component" value="Unassembled WGS sequence"/>
</dbReference>
<evidence type="ECO:0000313" key="7">
    <source>
        <dbReference type="Proteomes" id="UP000231292"/>
    </source>
</evidence>
<dbReference type="Gene3D" id="3.55.10.10">
    <property type="entry name" value="Archease domain"/>
    <property type="match status" value="1"/>
</dbReference>
<comment type="caution">
    <text evidence="6">The sequence shown here is derived from an EMBL/GenBank/DDBJ whole genome shotgun (WGS) entry which is preliminary data.</text>
</comment>
<gene>
    <name evidence="6" type="ORF">COX41_04235</name>
</gene>
<evidence type="ECO:0000256" key="4">
    <source>
        <dbReference type="ARBA" id="ARBA00022837"/>
    </source>
</evidence>
<keyword evidence="2" id="KW-0819">tRNA processing</keyword>
<dbReference type="EMBL" id="PCRK01000103">
    <property type="protein sequence ID" value="PIP19181.1"/>
    <property type="molecule type" value="Genomic_DNA"/>
</dbReference>
<dbReference type="GO" id="GO:0046872">
    <property type="term" value="F:metal ion binding"/>
    <property type="evidence" value="ECO:0007669"/>
    <property type="project" value="UniProtKB-KW"/>
</dbReference>
<feature type="domain" description="Archease" evidence="5">
    <location>
        <begin position="39"/>
        <end position="173"/>
    </location>
</feature>
<evidence type="ECO:0000256" key="1">
    <source>
        <dbReference type="ARBA" id="ARBA00007963"/>
    </source>
</evidence>
<evidence type="ECO:0000256" key="3">
    <source>
        <dbReference type="ARBA" id="ARBA00022723"/>
    </source>
</evidence>
<evidence type="ECO:0000313" key="6">
    <source>
        <dbReference type="EMBL" id="PIP19181.1"/>
    </source>
</evidence>
<evidence type="ECO:0000259" key="5">
    <source>
        <dbReference type="Pfam" id="PF01951"/>
    </source>
</evidence>
<name>A0A2G9YKY9_9BACT</name>
<dbReference type="GO" id="GO:0008033">
    <property type="term" value="P:tRNA processing"/>
    <property type="evidence" value="ECO:0007669"/>
    <property type="project" value="UniProtKB-KW"/>
</dbReference>
<dbReference type="Pfam" id="PF01951">
    <property type="entry name" value="Archease"/>
    <property type="match status" value="1"/>
</dbReference>
<proteinExistence type="inferred from homology"/>
<organism evidence="6 7">
    <name type="scientific">Candidatus Sherwoodlollariibacterium unditelluris</name>
    <dbReference type="NCBI Taxonomy" id="1974757"/>
    <lineage>
        <taxon>Bacteria</taxon>
        <taxon>Pseudomonadati</taxon>
        <taxon>Candidatus Omnitrophota</taxon>
        <taxon>Candidatus Sherwoodlollariibacterium</taxon>
    </lineage>
</organism>
<dbReference type="InterPro" id="IPR036820">
    <property type="entry name" value="Archease_dom_sf"/>
</dbReference>